<reference evidence="2" key="1">
    <citation type="submission" date="2019-06" db="EMBL/GenBank/DDBJ databases">
        <title>Complete genome sequence of Methylogaea oryzae strain JCM16910.</title>
        <authorList>
            <person name="Asakawa S."/>
        </authorList>
    </citation>
    <scope>NUCLEOTIDE SEQUENCE</scope>
    <source>
        <strain evidence="2">E10</strain>
    </source>
</reference>
<dbReference type="InterPro" id="IPR052340">
    <property type="entry name" value="RNase_Y/CdgJ"/>
</dbReference>
<gene>
    <name evidence="2" type="ORF">MoryE10_29040</name>
</gene>
<accession>A0A8D5AI96</accession>
<dbReference type="SUPFAM" id="SSF109604">
    <property type="entry name" value="HD-domain/PDEase-like"/>
    <property type="match status" value="1"/>
</dbReference>
<dbReference type="AlphaFoldDB" id="A0A8D5AI96"/>
<dbReference type="InterPro" id="IPR006675">
    <property type="entry name" value="HDIG_dom"/>
</dbReference>
<dbReference type="PANTHER" id="PTHR33525">
    <property type="match status" value="1"/>
</dbReference>
<dbReference type="Proteomes" id="UP000824988">
    <property type="component" value="Chromosome"/>
</dbReference>
<dbReference type="InterPro" id="IPR003607">
    <property type="entry name" value="HD/PDEase_dom"/>
</dbReference>
<dbReference type="CDD" id="cd00077">
    <property type="entry name" value="HDc"/>
    <property type="match status" value="1"/>
</dbReference>
<dbReference type="EMBL" id="AP019782">
    <property type="protein sequence ID" value="BBL72298.1"/>
    <property type="molecule type" value="Genomic_DNA"/>
</dbReference>
<sequence length="281" mass="30565">MKQLASELVSDVGGLITLPDIYLKIDRLVNDPKSSTADIAKVVSQDASFTARLLQVANSALYSAPSSVDSVPKAISIIGIAQIRNLALSISVAKSFGGLLNELVSMENFWRHSQFCALAARQLAKEARRCDPDTLFTAGLLHDIGELIIFNRLPEQAKETLLLVLDSQDEMPIHEAEKQVLGLDHTDVGGELAKLWHLPSVLIECIACHHNLAACNSHPRETALVHIANVAALMAELDTLEPDDVPPIDPYAWEVTGLTPASLEPVVRFIQAEIVEIAKLF</sequence>
<name>A0A8D5AI96_9GAMM</name>
<dbReference type="PROSITE" id="PS51833">
    <property type="entry name" value="HDOD"/>
    <property type="match status" value="1"/>
</dbReference>
<evidence type="ECO:0000313" key="2">
    <source>
        <dbReference type="EMBL" id="BBL72298.1"/>
    </source>
</evidence>
<dbReference type="SMART" id="SM00471">
    <property type="entry name" value="HDc"/>
    <property type="match status" value="1"/>
</dbReference>
<protein>
    <submittedName>
        <fullName evidence="2">HD family phosphohydrolase</fullName>
    </submittedName>
</protein>
<proteinExistence type="predicted"/>
<evidence type="ECO:0000259" key="1">
    <source>
        <dbReference type="PROSITE" id="PS51833"/>
    </source>
</evidence>
<organism evidence="2 3">
    <name type="scientific">Methylogaea oryzae</name>
    <dbReference type="NCBI Taxonomy" id="1295382"/>
    <lineage>
        <taxon>Bacteria</taxon>
        <taxon>Pseudomonadati</taxon>
        <taxon>Pseudomonadota</taxon>
        <taxon>Gammaproteobacteria</taxon>
        <taxon>Methylococcales</taxon>
        <taxon>Methylococcaceae</taxon>
        <taxon>Methylogaea</taxon>
    </lineage>
</organism>
<dbReference type="Pfam" id="PF08668">
    <property type="entry name" value="HDOD"/>
    <property type="match status" value="1"/>
</dbReference>
<dbReference type="PANTHER" id="PTHR33525:SF3">
    <property type="entry name" value="RIBONUCLEASE Y"/>
    <property type="match status" value="1"/>
</dbReference>
<feature type="domain" description="HDOD" evidence="1">
    <location>
        <begin position="15"/>
        <end position="212"/>
    </location>
</feature>
<dbReference type="RefSeq" id="WP_054773141.1">
    <property type="nucleotide sequence ID" value="NZ_AP019782.1"/>
</dbReference>
<dbReference type="Gene3D" id="1.10.3210.10">
    <property type="entry name" value="Hypothetical protein af1432"/>
    <property type="match status" value="1"/>
</dbReference>
<dbReference type="NCBIfam" id="TIGR00277">
    <property type="entry name" value="HDIG"/>
    <property type="match status" value="1"/>
</dbReference>
<dbReference type="KEGG" id="moz:MoryE10_29040"/>
<evidence type="ECO:0000313" key="3">
    <source>
        <dbReference type="Proteomes" id="UP000824988"/>
    </source>
</evidence>
<dbReference type="InterPro" id="IPR013976">
    <property type="entry name" value="HDOD"/>
</dbReference>
<keyword evidence="3" id="KW-1185">Reference proteome</keyword>